<proteinExistence type="predicted"/>
<organism evidence="2 3">
    <name type="scientific">Brassica napus</name>
    <name type="common">Rape</name>
    <dbReference type="NCBI Taxonomy" id="3708"/>
    <lineage>
        <taxon>Eukaryota</taxon>
        <taxon>Viridiplantae</taxon>
        <taxon>Streptophyta</taxon>
        <taxon>Embryophyta</taxon>
        <taxon>Tracheophyta</taxon>
        <taxon>Spermatophyta</taxon>
        <taxon>Magnoliopsida</taxon>
        <taxon>eudicotyledons</taxon>
        <taxon>Gunneridae</taxon>
        <taxon>Pentapetalae</taxon>
        <taxon>rosids</taxon>
        <taxon>malvids</taxon>
        <taxon>Brassicales</taxon>
        <taxon>Brassicaceae</taxon>
        <taxon>Brassiceae</taxon>
        <taxon>Brassica</taxon>
    </lineage>
</organism>
<accession>A0ABQ8DSB3</accession>
<comment type="caution">
    <text evidence="2">The sequence shown here is derived from an EMBL/GenBank/DDBJ whole genome shotgun (WGS) entry which is preliminary data.</text>
</comment>
<sequence length="137" mass="15157">MELHTAVKKLHTAEDLVVLAEREFQVVVLAERELQAAVLTGRELQAAVLTEREFQKAVLAVQKETYRAAGREEDGTATEEAEDGTTTEKTKSPTEPYEGLAASYEGRLRNRDEVAEIHGSGTLGTEPRRVSLRTNSF</sequence>
<name>A0ABQ8DSB3_BRANA</name>
<keyword evidence="3" id="KW-1185">Reference proteome</keyword>
<feature type="region of interest" description="Disordered" evidence="1">
    <location>
        <begin position="112"/>
        <end position="137"/>
    </location>
</feature>
<feature type="compositionally biased region" description="Acidic residues" evidence="1">
    <location>
        <begin position="75"/>
        <end position="85"/>
    </location>
</feature>
<protein>
    <submittedName>
        <fullName evidence="2">Uncharacterized protein</fullName>
    </submittedName>
</protein>
<evidence type="ECO:0000256" key="1">
    <source>
        <dbReference type="SAM" id="MobiDB-lite"/>
    </source>
</evidence>
<feature type="region of interest" description="Disordered" evidence="1">
    <location>
        <begin position="67"/>
        <end position="98"/>
    </location>
</feature>
<dbReference type="EMBL" id="JAGKQM010000003">
    <property type="protein sequence ID" value="KAH0932266.1"/>
    <property type="molecule type" value="Genomic_DNA"/>
</dbReference>
<dbReference type="Proteomes" id="UP000824890">
    <property type="component" value="Unassembled WGS sequence"/>
</dbReference>
<gene>
    <name evidence="2" type="ORF">HID58_009383</name>
</gene>
<reference evidence="2 3" key="1">
    <citation type="submission" date="2021-05" db="EMBL/GenBank/DDBJ databases">
        <title>Genome Assembly of Synthetic Allotetraploid Brassica napus Reveals Homoeologous Exchanges between Subgenomes.</title>
        <authorList>
            <person name="Davis J.T."/>
        </authorList>
    </citation>
    <scope>NUCLEOTIDE SEQUENCE [LARGE SCALE GENOMIC DNA]</scope>
    <source>
        <strain evidence="3">cv. Da-Ae</strain>
        <tissue evidence="2">Seedling</tissue>
    </source>
</reference>
<evidence type="ECO:0000313" key="3">
    <source>
        <dbReference type="Proteomes" id="UP000824890"/>
    </source>
</evidence>
<evidence type="ECO:0000313" key="2">
    <source>
        <dbReference type="EMBL" id="KAH0932266.1"/>
    </source>
</evidence>